<evidence type="ECO:0000313" key="5">
    <source>
        <dbReference type="EMBL" id="QDZ09704.1"/>
    </source>
</evidence>
<dbReference type="InterPro" id="IPR051081">
    <property type="entry name" value="HTH_MetalResp_TranReg"/>
</dbReference>
<evidence type="ECO:0000256" key="1">
    <source>
        <dbReference type="ARBA" id="ARBA00023015"/>
    </source>
</evidence>
<keyword evidence="3" id="KW-0804">Transcription</keyword>
<dbReference type="GO" id="GO:0003700">
    <property type="term" value="F:DNA-binding transcription factor activity"/>
    <property type="evidence" value="ECO:0007669"/>
    <property type="project" value="InterPro"/>
</dbReference>
<dbReference type="RefSeq" id="WP_146288513.1">
    <property type="nucleotide sequence ID" value="NZ_CP042304.1"/>
</dbReference>
<organism evidence="5 6">
    <name type="scientific">Devosia ginsengisoli</name>
    <dbReference type="NCBI Taxonomy" id="400770"/>
    <lineage>
        <taxon>Bacteria</taxon>
        <taxon>Pseudomonadati</taxon>
        <taxon>Pseudomonadota</taxon>
        <taxon>Alphaproteobacteria</taxon>
        <taxon>Hyphomicrobiales</taxon>
        <taxon>Devosiaceae</taxon>
        <taxon>Devosia</taxon>
    </lineage>
</organism>
<evidence type="ECO:0000256" key="2">
    <source>
        <dbReference type="ARBA" id="ARBA00023125"/>
    </source>
</evidence>
<evidence type="ECO:0000256" key="3">
    <source>
        <dbReference type="ARBA" id="ARBA00023163"/>
    </source>
</evidence>
<dbReference type="PRINTS" id="PR00778">
    <property type="entry name" value="HTHARSR"/>
</dbReference>
<keyword evidence="6" id="KW-1185">Reference proteome</keyword>
<dbReference type="SMART" id="SM00418">
    <property type="entry name" value="HTH_ARSR"/>
    <property type="match status" value="1"/>
</dbReference>
<dbReference type="Proteomes" id="UP000315364">
    <property type="component" value="Chromosome"/>
</dbReference>
<accession>A0A5B8LQ24</accession>
<keyword evidence="1" id="KW-0805">Transcription regulation</keyword>
<dbReference type="GO" id="GO:0003677">
    <property type="term" value="F:DNA binding"/>
    <property type="evidence" value="ECO:0007669"/>
    <property type="project" value="UniProtKB-KW"/>
</dbReference>
<dbReference type="AlphaFoldDB" id="A0A5B8LQ24"/>
<dbReference type="OrthoDB" id="9804742at2"/>
<reference evidence="5 6" key="1">
    <citation type="submission" date="2019-07" db="EMBL/GenBank/DDBJ databases">
        <title>Full genome sequence of Devosia sp. Gsoil 520.</title>
        <authorList>
            <person name="Im W.-T."/>
        </authorList>
    </citation>
    <scope>NUCLEOTIDE SEQUENCE [LARGE SCALE GENOMIC DNA]</scope>
    <source>
        <strain evidence="5 6">Gsoil 520</strain>
    </source>
</reference>
<dbReference type="CDD" id="cd00090">
    <property type="entry name" value="HTH_ARSR"/>
    <property type="match status" value="1"/>
</dbReference>
<protein>
    <submittedName>
        <fullName evidence="5">Winged helix-turn-helix transcriptional regulator</fullName>
    </submittedName>
</protein>
<dbReference type="PANTHER" id="PTHR33154:SF15">
    <property type="entry name" value="REGULATORY PROTEIN ARSR"/>
    <property type="match status" value="1"/>
</dbReference>
<proteinExistence type="predicted"/>
<dbReference type="InterPro" id="IPR001845">
    <property type="entry name" value="HTH_ArsR_DNA-bd_dom"/>
</dbReference>
<evidence type="ECO:0000259" key="4">
    <source>
        <dbReference type="PROSITE" id="PS50987"/>
    </source>
</evidence>
<dbReference type="InterPro" id="IPR036390">
    <property type="entry name" value="WH_DNA-bd_sf"/>
</dbReference>
<dbReference type="Gene3D" id="1.10.10.10">
    <property type="entry name" value="Winged helix-like DNA-binding domain superfamily/Winged helix DNA-binding domain"/>
    <property type="match status" value="1"/>
</dbReference>
<dbReference type="InterPro" id="IPR011991">
    <property type="entry name" value="ArsR-like_HTH"/>
</dbReference>
<name>A0A5B8LQ24_9HYPH</name>
<feature type="domain" description="HTH arsR-type" evidence="4">
    <location>
        <begin position="6"/>
        <end position="103"/>
    </location>
</feature>
<dbReference type="KEGG" id="dea:FPZ08_02445"/>
<dbReference type="InterPro" id="IPR036388">
    <property type="entry name" value="WH-like_DNA-bd_sf"/>
</dbReference>
<dbReference type="PROSITE" id="PS50987">
    <property type="entry name" value="HTH_ARSR_2"/>
    <property type="match status" value="1"/>
</dbReference>
<dbReference type="PANTHER" id="PTHR33154">
    <property type="entry name" value="TRANSCRIPTIONAL REGULATOR, ARSR FAMILY"/>
    <property type="match status" value="1"/>
</dbReference>
<dbReference type="Pfam" id="PF01022">
    <property type="entry name" value="HTH_5"/>
    <property type="match status" value="1"/>
</dbReference>
<gene>
    <name evidence="5" type="ORF">FPZ08_02445</name>
</gene>
<dbReference type="NCBIfam" id="NF033788">
    <property type="entry name" value="HTH_metalloreg"/>
    <property type="match status" value="1"/>
</dbReference>
<dbReference type="EMBL" id="CP042304">
    <property type="protein sequence ID" value="QDZ09704.1"/>
    <property type="molecule type" value="Genomic_DNA"/>
</dbReference>
<evidence type="ECO:0000313" key="6">
    <source>
        <dbReference type="Proteomes" id="UP000315364"/>
    </source>
</evidence>
<dbReference type="SUPFAM" id="SSF46785">
    <property type="entry name" value="Winged helix' DNA-binding domain"/>
    <property type="match status" value="1"/>
</dbReference>
<sequence>MTIKHSEAMRDDDIAIIMRAMGHPVRLNILRILARQERGECCCADVTDELTLAQSTVSQHIKVLLDAGLIERKPRGTRNCYIVQHDRLAALGDAYSGMIAGFSPAPTKLEAEPA</sequence>
<keyword evidence="2" id="KW-0238">DNA-binding</keyword>